<dbReference type="InterPro" id="IPR000031">
    <property type="entry name" value="PurE_dom"/>
</dbReference>
<dbReference type="InterPro" id="IPR028923">
    <property type="entry name" value="SAICAR_synt/ADE2_N"/>
</dbReference>
<protein>
    <recommendedName>
        <fullName evidence="9">PurE domain-containing protein</fullName>
    </recommendedName>
</protein>
<dbReference type="GO" id="GO:0006189">
    <property type="term" value="P:'de novo' IMP biosynthetic process"/>
    <property type="evidence" value="ECO:0007669"/>
    <property type="project" value="InterPro"/>
</dbReference>
<keyword evidence="4" id="KW-0436">Ligase</keyword>
<reference evidence="10" key="1">
    <citation type="submission" date="2022-12" db="EMBL/GenBank/DDBJ databases">
        <title>Genome assemblies of Blomia tropicalis.</title>
        <authorList>
            <person name="Cui Y."/>
        </authorList>
    </citation>
    <scope>NUCLEOTIDE SEQUENCE</scope>
    <source>
        <tissue evidence="10">Adult mites</tissue>
    </source>
</reference>
<dbReference type="PANTHER" id="PTHR43599">
    <property type="entry name" value="MULTIFUNCTIONAL PROTEIN ADE2"/>
    <property type="match status" value="1"/>
</dbReference>
<dbReference type="GO" id="GO:0005524">
    <property type="term" value="F:ATP binding"/>
    <property type="evidence" value="ECO:0007669"/>
    <property type="project" value="UniProtKB-KW"/>
</dbReference>
<accession>A0A9Q0RMV6</accession>
<comment type="similarity">
    <text evidence="3">In the N-terminal section; belongs to the SAICAR synthetase family.</text>
</comment>
<dbReference type="Gene3D" id="3.30.200.20">
    <property type="entry name" value="Phosphorylase Kinase, domain 1"/>
    <property type="match status" value="1"/>
</dbReference>
<dbReference type="CDD" id="cd01416">
    <property type="entry name" value="SAICAR_synt_Ade5"/>
    <property type="match status" value="1"/>
</dbReference>
<dbReference type="Proteomes" id="UP001142055">
    <property type="component" value="Chromosome 2"/>
</dbReference>
<keyword evidence="6" id="KW-0658">Purine biosynthesis</keyword>
<dbReference type="OMA" id="WSDEQII"/>
<keyword evidence="5" id="KW-0547">Nucleotide-binding</keyword>
<dbReference type="FunFam" id="3.30.470.20:FF:000020">
    <property type="entry name" value="Probable multifunctional protein ADE2"/>
    <property type="match status" value="1"/>
</dbReference>
<dbReference type="SUPFAM" id="SSF56104">
    <property type="entry name" value="SAICAR synthase-like"/>
    <property type="match status" value="1"/>
</dbReference>
<proteinExistence type="inferred from homology"/>
<dbReference type="AlphaFoldDB" id="A0A9Q0RMV6"/>
<evidence type="ECO:0000256" key="5">
    <source>
        <dbReference type="ARBA" id="ARBA00022741"/>
    </source>
</evidence>
<dbReference type="HAMAP" id="MF_00137">
    <property type="entry name" value="SAICAR_synth"/>
    <property type="match status" value="1"/>
</dbReference>
<dbReference type="GO" id="GO:0005829">
    <property type="term" value="C:cytosol"/>
    <property type="evidence" value="ECO:0007669"/>
    <property type="project" value="TreeGrafter"/>
</dbReference>
<sequence>MEITKSQIGSLIIEGKTKQVYNLNGADHKNHVYVLSKDRITAGDGVKSHTLEGKSILSTKTNCAIFEYLNAIGIKTHFVSRVAESNPDYQKAFVAKKCEMIPIEWVSRRVATGSFLKRHPHIKEGHRFAPLKLETFFKDDANHDPFWSEETLIGAEMNIGGLLITEEYVREMFQITNLVFEVLERAWQTANHSLIDMKIEFGVAEENGIKTVVVADCIDNDSWRLWPNGEKRLMLDKQVYRNMDNSKIDAEALNLATDGTKYAPSVAIVVGSPSDKDYAYKIRDQLNHKYGVHNVDVHVSSAHKGTDKTLKLGARLQQWTSTKAVIAVAGMSNGLGPVLAANVPIPVISSPPTTDVSVLSADIWSSLRIPSGMSTATVLGSDQAALFAANIVANSDAFVWATIRTVQAYNIVRLIHATL</sequence>
<dbReference type="Gene3D" id="3.30.470.20">
    <property type="entry name" value="ATP-grasp fold, B domain"/>
    <property type="match status" value="1"/>
</dbReference>
<evidence type="ECO:0000256" key="6">
    <source>
        <dbReference type="ARBA" id="ARBA00022755"/>
    </source>
</evidence>
<dbReference type="InterPro" id="IPR018236">
    <property type="entry name" value="SAICAR_synthetase_CS"/>
</dbReference>
<feature type="domain" description="PurE" evidence="9">
    <location>
        <begin position="264"/>
        <end position="414"/>
    </location>
</feature>
<dbReference type="SMART" id="SM01001">
    <property type="entry name" value="AIRC"/>
    <property type="match status" value="1"/>
</dbReference>
<evidence type="ECO:0000256" key="4">
    <source>
        <dbReference type="ARBA" id="ARBA00022598"/>
    </source>
</evidence>
<evidence type="ECO:0000256" key="7">
    <source>
        <dbReference type="ARBA" id="ARBA00022840"/>
    </source>
</evidence>
<keyword evidence="11" id="KW-1185">Reference proteome</keyword>
<organism evidence="10 11">
    <name type="scientific">Blomia tropicalis</name>
    <name type="common">Mite</name>
    <dbReference type="NCBI Taxonomy" id="40697"/>
    <lineage>
        <taxon>Eukaryota</taxon>
        <taxon>Metazoa</taxon>
        <taxon>Ecdysozoa</taxon>
        <taxon>Arthropoda</taxon>
        <taxon>Chelicerata</taxon>
        <taxon>Arachnida</taxon>
        <taxon>Acari</taxon>
        <taxon>Acariformes</taxon>
        <taxon>Sarcoptiformes</taxon>
        <taxon>Astigmata</taxon>
        <taxon>Glycyphagoidea</taxon>
        <taxon>Echimyopodidae</taxon>
        <taxon>Blomia</taxon>
    </lineage>
</organism>
<evidence type="ECO:0000256" key="1">
    <source>
        <dbReference type="ARBA" id="ARBA00004672"/>
    </source>
</evidence>
<dbReference type="Pfam" id="PF00731">
    <property type="entry name" value="AIRC"/>
    <property type="match status" value="1"/>
</dbReference>
<comment type="caution">
    <text evidence="10">The sequence shown here is derived from an EMBL/GenBank/DDBJ whole genome shotgun (WGS) entry which is preliminary data.</text>
</comment>
<evidence type="ECO:0000256" key="3">
    <source>
        <dbReference type="ARBA" id="ARBA00011020"/>
    </source>
</evidence>
<comment type="pathway">
    <text evidence="1">Purine metabolism; IMP biosynthesis via de novo pathway; 5-amino-1-(5-phospho-D-ribosyl)imidazole-4-carboxamide from 5-amino-1-(5-phospho-D-ribosyl)imidazole-4-carboxylate: step 1/2.</text>
</comment>
<keyword evidence="8" id="KW-0511">Multifunctional enzyme</keyword>
<evidence type="ECO:0000256" key="2">
    <source>
        <dbReference type="ARBA" id="ARBA00004747"/>
    </source>
</evidence>
<evidence type="ECO:0000313" key="11">
    <source>
        <dbReference type="Proteomes" id="UP001142055"/>
    </source>
</evidence>
<name>A0A9Q0RMV6_BLOTA</name>
<dbReference type="GO" id="GO:0004639">
    <property type="term" value="F:phosphoribosylaminoimidazolesuccinocarboxamide synthase activity"/>
    <property type="evidence" value="ECO:0007669"/>
    <property type="project" value="InterPro"/>
</dbReference>
<dbReference type="EMBL" id="JAPWDV010000002">
    <property type="protein sequence ID" value="KAJ6218936.1"/>
    <property type="molecule type" value="Genomic_DNA"/>
</dbReference>
<dbReference type="PANTHER" id="PTHR43599:SF3">
    <property type="entry name" value="SI:DKEY-6E2.2"/>
    <property type="match status" value="1"/>
</dbReference>
<dbReference type="Gene3D" id="3.40.50.1970">
    <property type="match status" value="1"/>
</dbReference>
<dbReference type="Pfam" id="PF01259">
    <property type="entry name" value="SAICAR_synt"/>
    <property type="match status" value="1"/>
</dbReference>
<keyword evidence="7" id="KW-0067">ATP-binding</keyword>
<comment type="pathway">
    <text evidence="2">Purine metabolism; IMP biosynthesis via de novo pathway; 5-amino-1-(5-phospho-D-ribosyl)imidazole-4-carboxylate from 5-amino-1-(5-phospho-D-ribosyl)imidazole (carboxylase route): step 1/1.</text>
</comment>
<dbReference type="PROSITE" id="PS01058">
    <property type="entry name" value="SAICAR_SYNTHETASE_2"/>
    <property type="match status" value="1"/>
</dbReference>
<evidence type="ECO:0000259" key="9">
    <source>
        <dbReference type="SMART" id="SM01001"/>
    </source>
</evidence>
<dbReference type="InterPro" id="IPR050089">
    <property type="entry name" value="SAICAR_synthetase"/>
</dbReference>
<evidence type="ECO:0000313" key="10">
    <source>
        <dbReference type="EMBL" id="KAJ6218936.1"/>
    </source>
</evidence>
<dbReference type="SUPFAM" id="SSF52255">
    <property type="entry name" value="N5-CAIR mutase (phosphoribosylaminoimidazole carboxylase, PurE)"/>
    <property type="match status" value="1"/>
</dbReference>
<gene>
    <name evidence="10" type="ORF">RDWZM_004748</name>
</gene>
<evidence type="ECO:0000256" key="8">
    <source>
        <dbReference type="ARBA" id="ARBA00023268"/>
    </source>
</evidence>